<dbReference type="GeneID" id="300116394"/>
<name>A0A385DDY2_9ACTN</name>
<organism evidence="2 3">
    <name type="scientific">Streptomyces koyangensis</name>
    <dbReference type="NCBI Taxonomy" id="188770"/>
    <lineage>
        <taxon>Bacteria</taxon>
        <taxon>Bacillati</taxon>
        <taxon>Actinomycetota</taxon>
        <taxon>Actinomycetes</taxon>
        <taxon>Kitasatosporales</taxon>
        <taxon>Streptomycetaceae</taxon>
        <taxon>Streptomyces</taxon>
        <taxon>Streptomyces aurantiacus group</taxon>
    </lineage>
</organism>
<sequence>MNSARHARLLPWKGEDGKPCHLSGEPNGYLTRVADSIEKVQLGMAQDLLAHADDLLSSPKALAGELHYLAARLTESLDQVRRVAESRGARLPDPDEEEPDEEEEEEPCPRWPAN</sequence>
<proteinExistence type="predicted"/>
<dbReference type="AlphaFoldDB" id="A0A385DDY2"/>
<accession>A0A385DDY2</accession>
<evidence type="ECO:0000313" key="2">
    <source>
        <dbReference type="EMBL" id="AXQ56608.1"/>
    </source>
</evidence>
<dbReference type="RefSeq" id="WP_117349932.1">
    <property type="nucleotide sequence ID" value="NZ_CP031742.1"/>
</dbReference>
<gene>
    <name evidence="2" type="ORF">D0C37_19785</name>
</gene>
<feature type="region of interest" description="Disordered" evidence="1">
    <location>
        <begin position="83"/>
        <end position="114"/>
    </location>
</feature>
<protein>
    <submittedName>
        <fullName evidence="2">Uncharacterized protein</fullName>
    </submittedName>
</protein>
<feature type="compositionally biased region" description="Acidic residues" evidence="1">
    <location>
        <begin position="94"/>
        <end position="106"/>
    </location>
</feature>
<reference evidence="2 3" key="1">
    <citation type="submission" date="2018-08" db="EMBL/GenBank/DDBJ databases">
        <authorList>
            <person name="Ferrada E.E."/>
            <person name="Latorre B.A."/>
        </authorList>
    </citation>
    <scope>NUCLEOTIDE SEQUENCE [LARGE SCALE GENOMIC DNA]</scope>
    <source>
        <strain evidence="2 3">VK-A60T</strain>
    </source>
</reference>
<dbReference type="KEGG" id="sky:D0C37_19785"/>
<feature type="compositionally biased region" description="Basic and acidic residues" evidence="1">
    <location>
        <begin position="83"/>
        <end position="93"/>
    </location>
</feature>
<dbReference type="Proteomes" id="UP000259636">
    <property type="component" value="Chromosome"/>
</dbReference>
<evidence type="ECO:0000256" key="1">
    <source>
        <dbReference type="SAM" id="MobiDB-lite"/>
    </source>
</evidence>
<dbReference type="EMBL" id="CP031742">
    <property type="protein sequence ID" value="AXQ56608.1"/>
    <property type="molecule type" value="Genomic_DNA"/>
</dbReference>
<evidence type="ECO:0000313" key="3">
    <source>
        <dbReference type="Proteomes" id="UP000259636"/>
    </source>
</evidence>